<accession>A0A2P5ESA9</accession>
<dbReference type="AlphaFoldDB" id="A0A2P5ESA9"/>
<proteinExistence type="predicted"/>
<dbReference type="InParanoid" id="A0A2P5ESA9"/>
<keyword evidence="2" id="KW-1185">Reference proteome</keyword>
<sequence>MGVLSCLKKCSNILQNSNKKFGNWRIRLAKKQKRPSNLYD</sequence>
<gene>
    <name evidence="1" type="ORF">TorRG33x02_157970</name>
</gene>
<name>A0A2P5ESA9_TREOI</name>
<evidence type="ECO:0000313" key="1">
    <source>
        <dbReference type="EMBL" id="PON88431.1"/>
    </source>
</evidence>
<protein>
    <submittedName>
        <fullName evidence="1">Uncharacterized protein</fullName>
    </submittedName>
</protein>
<dbReference type="Proteomes" id="UP000237000">
    <property type="component" value="Unassembled WGS sequence"/>
</dbReference>
<organism evidence="1 2">
    <name type="scientific">Trema orientale</name>
    <name type="common">Charcoal tree</name>
    <name type="synonym">Celtis orientalis</name>
    <dbReference type="NCBI Taxonomy" id="63057"/>
    <lineage>
        <taxon>Eukaryota</taxon>
        <taxon>Viridiplantae</taxon>
        <taxon>Streptophyta</taxon>
        <taxon>Embryophyta</taxon>
        <taxon>Tracheophyta</taxon>
        <taxon>Spermatophyta</taxon>
        <taxon>Magnoliopsida</taxon>
        <taxon>eudicotyledons</taxon>
        <taxon>Gunneridae</taxon>
        <taxon>Pentapetalae</taxon>
        <taxon>rosids</taxon>
        <taxon>fabids</taxon>
        <taxon>Rosales</taxon>
        <taxon>Cannabaceae</taxon>
        <taxon>Trema</taxon>
    </lineage>
</organism>
<evidence type="ECO:0000313" key="2">
    <source>
        <dbReference type="Proteomes" id="UP000237000"/>
    </source>
</evidence>
<reference evidence="2" key="1">
    <citation type="submission" date="2016-06" db="EMBL/GenBank/DDBJ databases">
        <title>Parallel loss of symbiosis genes in relatives of nitrogen-fixing non-legume Parasponia.</title>
        <authorList>
            <person name="Van Velzen R."/>
            <person name="Holmer R."/>
            <person name="Bu F."/>
            <person name="Rutten L."/>
            <person name="Van Zeijl A."/>
            <person name="Liu W."/>
            <person name="Santuari L."/>
            <person name="Cao Q."/>
            <person name="Sharma T."/>
            <person name="Shen D."/>
            <person name="Roswanjaya Y."/>
            <person name="Wardhani T."/>
            <person name="Kalhor M.S."/>
            <person name="Jansen J."/>
            <person name="Van den Hoogen J."/>
            <person name="Gungor B."/>
            <person name="Hartog M."/>
            <person name="Hontelez J."/>
            <person name="Verver J."/>
            <person name="Yang W.-C."/>
            <person name="Schijlen E."/>
            <person name="Repin R."/>
            <person name="Schilthuizen M."/>
            <person name="Schranz E."/>
            <person name="Heidstra R."/>
            <person name="Miyata K."/>
            <person name="Fedorova E."/>
            <person name="Kohlen W."/>
            <person name="Bisseling T."/>
            <person name="Smit S."/>
            <person name="Geurts R."/>
        </authorList>
    </citation>
    <scope>NUCLEOTIDE SEQUENCE [LARGE SCALE GENOMIC DNA]</scope>
    <source>
        <strain evidence="2">cv. RG33-2</strain>
    </source>
</reference>
<comment type="caution">
    <text evidence="1">The sequence shown here is derived from an EMBL/GenBank/DDBJ whole genome shotgun (WGS) entry which is preliminary data.</text>
</comment>
<dbReference type="EMBL" id="JXTC01000106">
    <property type="protein sequence ID" value="PON88431.1"/>
    <property type="molecule type" value="Genomic_DNA"/>
</dbReference>